<name>A0AAV5VQW4_9BILA</name>
<accession>A0AAV5VQW4</accession>
<dbReference type="EMBL" id="BTSY01000004">
    <property type="protein sequence ID" value="GMT21821.1"/>
    <property type="molecule type" value="Genomic_DNA"/>
</dbReference>
<keyword evidence="12" id="KW-1185">Reference proteome</keyword>
<dbReference type="GO" id="GO:0008270">
    <property type="term" value="F:zinc ion binding"/>
    <property type="evidence" value="ECO:0007669"/>
    <property type="project" value="UniProtKB-KW"/>
</dbReference>
<dbReference type="PANTHER" id="PTHR46011">
    <property type="entry name" value="NUCLEAR HORMONE RECEPTOR FAMILY MEMBER NHR-86-RELATED"/>
    <property type="match status" value="1"/>
</dbReference>
<keyword evidence="2" id="KW-0863">Zinc-finger</keyword>
<dbReference type="Pfam" id="PF00105">
    <property type="entry name" value="zf-C4"/>
    <property type="match status" value="1"/>
</dbReference>
<feature type="domain" description="NR LBD" evidence="10">
    <location>
        <begin position="185"/>
        <end position="443"/>
    </location>
</feature>
<keyword evidence="5" id="KW-0238">DNA-binding</keyword>
<evidence type="ECO:0000256" key="7">
    <source>
        <dbReference type="ARBA" id="ARBA00023170"/>
    </source>
</evidence>
<evidence type="ECO:0000313" key="11">
    <source>
        <dbReference type="EMBL" id="GMT21821.1"/>
    </source>
</evidence>
<dbReference type="PROSITE" id="PS51030">
    <property type="entry name" value="NUCLEAR_REC_DBD_2"/>
    <property type="match status" value="1"/>
</dbReference>
<sequence length="443" mass="50741">FLTFLNLRSLSLSPLSRHLIAHTRPFSTSSLQAQLAARALPQPSRLHTYIRTMPPLGTTKRSDRACLICGLATSTAHMGVDVCRACTVFYRRSAGKKPFVCRSGTNACTSGKGLNCKKCRLLLIEKILQQSGVKDKALPTSPPLQEKSQEKSSPDLATLLLHQMMPCSSNSPASSVISTPSASPTTRPLLARVRTAYDKLCFARLMGELFARKDPPSPLRISAKDYPLYPATFASMNHANRLLMSCIMEFGTSIFPEFERLKDEEKWSIAVKFFYTFRMFDNAYRAKKKFPDNMDRSFGSYTLWLSEDIVDTFFDDLEKEEGDIEEAKKIMLHNCRSKPRKGRFLLNRMNPDEDEFLAMLVLMFWAPNGQCVNEEITKVEERYRHEVFGELHNYYREVLHMDDYASRLGELYMFLPLYEHHNGIKETFEVFRLLDIYADDSFT</sequence>
<evidence type="ECO:0000256" key="4">
    <source>
        <dbReference type="ARBA" id="ARBA00023015"/>
    </source>
</evidence>
<dbReference type="PROSITE" id="PS51843">
    <property type="entry name" value="NR_LBD"/>
    <property type="match status" value="1"/>
</dbReference>
<dbReference type="SMART" id="SM00399">
    <property type="entry name" value="ZnF_C4"/>
    <property type="match status" value="1"/>
</dbReference>
<evidence type="ECO:0000256" key="3">
    <source>
        <dbReference type="ARBA" id="ARBA00022833"/>
    </source>
</evidence>
<dbReference type="Gene3D" id="3.30.50.10">
    <property type="entry name" value="Erythroid Transcription Factor GATA-1, subunit A"/>
    <property type="match status" value="1"/>
</dbReference>
<gene>
    <name evidence="11" type="ORF">PFISCL1PPCAC_13118</name>
</gene>
<evidence type="ECO:0000256" key="5">
    <source>
        <dbReference type="ARBA" id="ARBA00023125"/>
    </source>
</evidence>
<dbReference type="InterPro" id="IPR000536">
    <property type="entry name" value="Nucl_hrmn_rcpt_lig-bd"/>
</dbReference>
<evidence type="ECO:0008006" key="13">
    <source>
        <dbReference type="Google" id="ProtNLM"/>
    </source>
</evidence>
<evidence type="ECO:0000256" key="2">
    <source>
        <dbReference type="ARBA" id="ARBA00022771"/>
    </source>
</evidence>
<dbReference type="SMART" id="SM00430">
    <property type="entry name" value="HOLI"/>
    <property type="match status" value="1"/>
</dbReference>
<dbReference type="AlphaFoldDB" id="A0AAV5VQW4"/>
<evidence type="ECO:0000259" key="9">
    <source>
        <dbReference type="PROSITE" id="PS51030"/>
    </source>
</evidence>
<evidence type="ECO:0000256" key="1">
    <source>
        <dbReference type="ARBA" id="ARBA00022723"/>
    </source>
</evidence>
<dbReference type="Proteomes" id="UP001432322">
    <property type="component" value="Unassembled WGS sequence"/>
</dbReference>
<dbReference type="GO" id="GO:0043565">
    <property type="term" value="F:sequence-specific DNA binding"/>
    <property type="evidence" value="ECO:0007669"/>
    <property type="project" value="InterPro"/>
</dbReference>
<evidence type="ECO:0000256" key="8">
    <source>
        <dbReference type="ARBA" id="ARBA00023242"/>
    </source>
</evidence>
<protein>
    <recommendedName>
        <fullName evidence="13">Nuclear receptor</fullName>
    </recommendedName>
</protein>
<keyword evidence="1" id="KW-0479">Metal-binding</keyword>
<feature type="domain" description="Nuclear receptor" evidence="9">
    <location>
        <begin position="63"/>
        <end position="140"/>
    </location>
</feature>
<dbReference type="PANTHER" id="PTHR46011:SF6">
    <property type="entry name" value="HIGH ZINC ACTIVATED NUCLEAR RECEPTOR PROTEIN"/>
    <property type="match status" value="1"/>
</dbReference>
<dbReference type="Pfam" id="PF00104">
    <property type="entry name" value="Hormone_recep"/>
    <property type="match status" value="1"/>
</dbReference>
<evidence type="ECO:0000313" key="12">
    <source>
        <dbReference type="Proteomes" id="UP001432322"/>
    </source>
</evidence>
<dbReference type="GO" id="GO:0005634">
    <property type="term" value="C:nucleus"/>
    <property type="evidence" value="ECO:0007669"/>
    <property type="project" value="TreeGrafter"/>
</dbReference>
<reference evidence="11" key="1">
    <citation type="submission" date="2023-10" db="EMBL/GenBank/DDBJ databases">
        <title>Genome assembly of Pristionchus species.</title>
        <authorList>
            <person name="Yoshida K."/>
            <person name="Sommer R.J."/>
        </authorList>
    </citation>
    <scope>NUCLEOTIDE SEQUENCE</scope>
    <source>
        <strain evidence="11">RS5133</strain>
    </source>
</reference>
<proteinExistence type="predicted"/>
<dbReference type="SUPFAM" id="SSF48508">
    <property type="entry name" value="Nuclear receptor ligand-binding domain"/>
    <property type="match status" value="1"/>
</dbReference>
<evidence type="ECO:0000256" key="6">
    <source>
        <dbReference type="ARBA" id="ARBA00023163"/>
    </source>
</evidence>
<keyword evidence="4" id="KW-0805">Transcription regulation</keyword>
<keyword evidence="7" id="KW-0675">Receptor</keyword>
<keyword evidence="8" id="KW-0539">Nucleus</keyword>
<feature type="non-terminal residue" evidence="11">
    <location>
        <position position="443"/>
    </location>
</feature>
<comment type="caution">
    <text evidence="11">The sequence shown here is derived from an EMBL/GenBank/DDBJ whole genome shotgun (WGS) entry which is preliminary data.</text>
</comment>
<dbReference type="InterPro" id="IPR035500">
    <property type="entry name" value="NHR-like_dom_sf"/>
</dbReference>
<feature type="non-terminal residue" evidence="11">
    <location>
        <position position="1"/>
    </location>
</feature>
<dbReference type="InterPro" id="IPR001628">
    <property type="entry name" value="Znf_hrmn_rcpt"/>
</dbReference>
<dbReference type="GO" id="GO:0003700">
    <property type="term" value="F:DNA-binding transcription factor activity"/>
    <property type="evidence" value="ECO:0007669"/>
    <property type="project" value="InterPro"/>
</dbReference>
<evidence type="ECO:0000259" key="10">
    <source>
        <dbReference type="PROSITE" id="PS51843"/>
    </source>
</evidence>
<dbReference type="InterPro" id="IPR013088">
    <property type="entry name" value="Znf_NHR/GATA"/>
</dbReference>
<dbReference type="Gene3D" id="1.10.565.10">
    <property type="entry name" value="Retinoid X Receptor"/>
    <property type="match status" value="1"/>
</dbReference>
<organism evidence="11 12">
    <name type="scientific">Pristionchus fissidentatus</name>
    <dbReference type="NCBI Taxonomy" id="1538716"/>
    <lineage>
        <taxon>Eukaryota</taxon>
        <taxon>Metazoa</taxon>
        <taxon>Ecdysozoa</taxon>
        <taxon>Nematoda</taxon>
        <taxon>Chromadorea</taxon>
        <taxon>Rhabditida</taxon>
        <taxon>Rhabditina</taxon>
        <taxon>Diplogasteromorpha</taxon>
        <taxon>Diplogasteroidea</taxon>
        <taxon>Neodiplogasteridae</taxon>
        <taxon>Pristionchus</taxon>
    </lineage>
</organism>
<dbReference type="SUPFAM" id="SSF57716">
    <property type="entry name" value="Glucocorticoid receptor-like (DNA-binding domain)"/>
    <property type="match status" value="1"/>
</dbReference>
<keyword evidence="3" id="KW-0862">Zinc</keyword>
<keyword evidence="6" id="KW-0804">Transcription</keyword>